<reference evidence="2 3" key="1">
    <citation type="submission" date="2018-12" db="EMBL/GenBank/DDBJ databases">
        <authorList>
            <person name="Li A."/>
            <person name="Zhang M."/>
            <person name="Zhu H."/>
        </authorList>
    </citation>
    <scope>NUCLEOTIDE SEQUENCE [LARGE SCALE GENOMIC DNA]</scope>
    <source>
        <strain evidence="2 3">R04H25</strain>
    </source>
</reference>
<evidence type="ECO:0000259" key="1">
    <source>
        <dbReference type="Pfam" id="PF03435"/>
    </source>
</evidence>
<dbReference type="PANTHER" id="PTHR43781">
    <property type="entry name" value="SACCHAROPINE DEHYDROGENASE"/>
    <property type="match status" value="1"/>
</dbReference>
<dbReference type="Pfam" id="PF03435">
    <property type="entry name" value="Sacchrp_dh_NADP"/>
    <property type="match status" value="1"/>
</dbReference>
<dbReference type="EMBL" id="RSFE01000005">
    <property type="protein sequence ID" value="RWU09695.1"/>
    <property type="molecule type" value="Genomic_DNA"/>
</dbReference>
<comment type="caution">
    <text evidence="2">The sequence shown here is derived from an EMBL/GenBank/DDBJ whole genome shotgun (WGS) entry which is preliminary data.</text>
</comment>
<dbReference type="AlphaFoldDB" id="A0A443YZQ9"/>
<sequence length="346" mass="37658">MSMKWMIYGANGYTGTLVAQHAKQQGLQPVLAGRNSEAIHKLAGQLELPSCIVDLNDSTALQRALADVDIVVHCAGPFEVTAAPMIEACLASKTHYVDITGELSVFEYAHANHERAQQAGVVLCPGVGFDVIPTDCVAAKLKQALPDATELTLGFDSASRMSRGTAKTSVRRLGEGGAVRRDGKITPVPLAYHTRTIDFGNGEKFAMTIPWGDVSTAYYTTGIPNIEVFIPASPNLVKKLKRLNWFRWLLRFETVKKFLEKKVEQQPAGPNEKQLEQAITYVWGEAKNAQGVTETLRITVMNGYKLTSHGAVDVAQYILTHSPAGGFYTPATLCGADLVEKYYVVA</sequence>
<evidence type="ECO:0000313" key="2">
    <source>
        <dbReference type="EMBL" id="RWU09695.1"/>
    </source>
</evidence>
<organism evidence="2 3">
    <name type="scientific">Pseudidiomarina gelatinasegens</name>
    <dbReference type="NCBI Taxonomy" id="2487740"/>
    <lineage>
        <taxon>Bacteria</taxon>
        <taxon>Pseudomonadati</taxon>
        <taxon>Pseudomonadota</taxon>
        <taxon>Gammaproteobacteria</taxon>
        <taxon>Alteromonadales</taxon>
        <taxon>Idiomarinaceae</taxon>
        <taxon>Pseudidiomarina</taxon>
    </lineage>
</organism>
<evidence type="ECO:0000313" key="3">
    <source>
        <dbReference type="Proteomes" id="UP000288789"/>
    </source>
</evidence>
<protein>
    <submittedName>
        <fullName evidence="2">NAD-dependent epimerase/dehydratase family protein</fullName>
    </submittedName>
</protein>
<dbReference type="SUPFAM" id="SSF51735">
    <property type="entry name" value="NAD(P)-binding Rossmann-fold domains"/>
    <property type="match status" value="1"/>
</dbReference>
<name>A0A443YZQ9_9GAMM</name>
<dbReference type="InterPro" id="IPR036291">
    <property type="entry name" value="NAD(P)-bd_dom_sf"/>
</dbReference>
<dbReference type="OrthoDB" id="4420885at2"/>
<dbReference type="PANTHER" id="PTHR43781:SF1">
    <property type="entry name" value="SACCHAROPINE DEHYDROGENASE"/>
    <property type="match status" value="1"/>
</dbReference>
<dbReference type="Gene3D" id="3.40.50.720">
    <property type="entry name" value="NAD(P)-binding Rossmann-like Domain"/>
    <property type="match status" value="1"/>
</dbReference>
<accession>A0A443YZQ9</accession>
<dbReference type="Proteomes" id="UP000288789">
    <property type="component" value="Unassembled WGS sequence"/>
</dbReference>
<dbReference type="InterPro" id="IPR005097">
    <property type="entry name" value="Sacchrp_dh_NADP-bd"/>
</dbReference>
<gene>
    <name evidence="2" type="ORF">EGC76_08505</name>
</gene>
<feature type="domain" description="Saccharopine dehydrogenase NADP binding" evidence="1">
    <location>
        <begin position="6"/>
        <end position="123"/>
    </location>
</feature>
<proteinExistence type="predicted"/>
<keyword evidence="3" id="KW-1185">Reference proteome</keyword>